<dbReference type="Proteomes" id="UP001202244">
    <property type="component" value="Chromosome"/>
</dbReference>
<dbReference type="SUPFAM" id="SSF46894">
    <property type="entry name" value="C-terminal effector domain of the bipartite response regulators"/>
    <property type="match status" value="1"/>
</dbReference>
<dbReference type="InterPro" id="IPR001867">
    <property type="entry name" value="OmpR/PhoB-type_DNA-bd"/>
</dbReference>
<dbReference type="Pfam" id="PF03704">
    <property type="entry name" value="BTAD"/>
    <property type="match status" value="1"/>
</dbReference>
<dbReference type="Gene3D" id="1.25.40.10">
    <property type="entry name" value="Tetratricopeptide repeat domain"/>
    <property type="match status" value="2"/>
</dbReference>
<protein>
    <submittedName>
        <fullName evidence="8">Winged helix-turn-helix domain-containing protein</fullName>
    </submittedName>
</protein>
<keyword evidence="2" id="KW-0902">Two-component regulatory system</keyword>
<name>A0ABY3Y2Q1_9ACTN</name>
<feature type="region of interest" description="Disordered" evidence="5">
    <location>
        <begin position="245"/>
        <end position="265"/>
    </location>
</feature>
<dbReference type="Gene3D" id="1.10.10.10">
    <property type="entry name" value="Winged helix-like DNA-binding domain superfamily/Winged helix DNA-binding domain"/>
    <property type="match status" value="1"/>
</dbReference>
<dbReference type="InterPro" id="IPR049945">
    <property type="entry name" value="AAA_22"/>
</dbReference>
<dbReference type="Gene3D" id="3.40.50.300">
    <property type="entry name" value="P-loop containing nucleotide triphosphate hydrolases"/>
    <property type="match status" value="1"/>
</dbReference>
<evidence type="ECO:0000256" key="3">
    <source>
        <dbReference type="ARBA" id="ARBA00023125"/>
    </source>
</evidence>
<dbReference type="EMBL" id="CP093846">
    <property type="protein sequence ID" value="UNT00803.1"/>
    <property type="molecule type" value="Genomic_DNA"/>
</dbReference>
<dbReference type="Pfam" id="PF13401">
    <property type="entry name" value="AAA_22"/>
    <property type="match status" value="1"/>
</dbReference>
<feature type="compositionally biased region" description="Pro residues" evidence="5">
    <location>
        <begin position="248"/>
        <end position="257"/>
    </location>
</feature>
<comment type="similarity">
    <text evidence="1">Belongs to the AfsR/DnrI/RedD regulatory family.</text>
</comment>
<evidence type="ECO:0000256" key="4">
    <source>
        <dbReference type="PROSITE-ProRule" id="PRU01091"/>
    </source>
</evidence>
<accession>A0ABY3Y2Q1</accession>
<dbReference type="InterPro" id="IPR005158">
    <property type="entry name" value="BTAD"/>
</dbReference>
<sequence>MPAGIAVSVLGPFQVRSPSGPVDVRGSRLRTLCAVLALGAGREVSRAQLLEALWDEEPPAAPDNALQALVSRLRRSLPGVAVESGAGGYRLVLERAAVDAWCFEAFVQDAASARGEGGRRLDLLREGLGLWRGPALSGLIQSRTVRAHAARLGELRWRALEDRIEAELEAGGGASLVAELSGLVFEDPYREHTRALLMRALQAAGRQTDALAVYDDARKRLSQAFGIDPSAELQQTYLEVLRGQAVSPPTPAPPPAAAPVVAGGGRRRLPTPLTPLVGREADVCRVGELLDRARLVTVVGPGGVGKTRVAVASARRVEEAGDPVWMVELAAVGDPSHVPGTVLRATGIGEGGLLGAEFAQAPHELVMRRLTGLLGEGRGLLVLDNCEHLVGAVAQITAEVLAACPRLRVLAASRQPLGVHGERLHHLGGLPLPPRDGSLAEAAAAPAVRLFTDRATAVRPSFVLDGETAGPVVEICRSLDGLPLALELAAARLLSLSAQEIRSRLHDRFRLLEPQGGSGERRQRTLRTVTDWSWELLEQAEQTLARRLAVFAGRVELPLIERVCAGAPGAADPPVPGELEQLLSSLVAKSIVYTDQAEGRSGYRMPETVRLYAGERLTAAGEESALRQRHAETLLEIAQAAEPRLRRGEQTRELAALTLLWDDFHAALRWSLAKAPPELPLRLVASLEWFWLLSGRRTEGAEWTRRVLARTGGTRPVERAIVCVVGGLQQGALLGREEGVAYLFEALELVQRLPASQTAEHPVLVVAGVLGSLASGSPERVGEVLRRLAGHADPWLAALARMLRARMLANAGQPSAARGELLAALEGFRQVGERLGLAYTLSALAESDSALGDHVGAVSALREALQAVTELGDAQDAPMLLVRLATEHARVGAFRSCEGCLTDAEREATRLGLGEVLGVVHHARGDLRRAEGRLEEARGLLDRALAQVTRHGRGVGYRPAVLVSRGHLAVAEGRTQAAAEACAAAAQFARTVGEAGLRARVLVLAADMALGQDEPERAAALLRTACEVRGEAMETEPDVRRITAAARSALGAERYAATGPLTVAAAEALAASGGGLSRSPAPPPAR</sequence>
<dbReference type="EMBL" id="CP093846">
    <property type="protein sequence ID" value="UNS95025.1"/>
    <property type="molecule type" value="Genomic_DNA"/>
</dbReference>
<dbReference type="PROSITE" id="PS51755">
    <property type="entry name" value="OMPR_PHOB"/>
    <property type="match status" value="1"/>
</dbReference>
<dbReference type="PRINTS" id="PR00364">
    <property type="entry name" value="DISEASERSIST"/>
</dbReference>
<dbReference type="SUPFAM" id="SSF48452">
    <property type="entry name" value="TPR-like"/>
    <property type="match status" value="2"/>
</dbReference>
<feature type="domain" description="OmpR/PhoB-type" evidence="6">
    <location>
        <begin position="1"/>
        <end position="105"/>
    </location>
</feature>
<dbReference type="CDD" id="cd15831">
    <property type="entry name" value="BTAD"/>
    <property type="match status" value="1"/>
</dbReference>
<evidence type="ECO:0000256" key="2">
    <source>
        <dbReference type="ARBA" id="ARBA00023012"/>
    </source>
</evidence>
<keyword evidence="3 4" id="KW-0238">DNA-binding</keyword>
<dbReference type="Pfam" id="PF00486">
    <property type="entry name" value="Trans_reg_C"/>
    <property type="match status" value="1"/>
</dbReference>
<dbReference type="SUPFAM" id="SSF52540">
    <property type="entry name" value="P-loop containing nucleoside triphosphate hydrolases"/>
    <property type="match status" value="1"/>
</dbReference>
<feature type="DNA-binding region" description="OmpR/PhoB-type" evidence="4">
    <location>
        <begin position="1"/>
        <end position="105"/>
    </location>
</feature>
<reference evidence="8 9" key="1">
    <citation type="journal article" date="2023" name="Microbiol. Spectr.">
        <title>Synergy between Genome Mining, Metabolomics, and Bioinformatics Uncovers Antibacterial Chlorinated Carbazole Alkaloids and Their Biosynthetic Gene Cluster from Streptomyces tubbatahanensis sp. nov., a Novel Actinomycete Isolated from Sulu Sea, Philippines.</title>
        <authorList>
            <person name="Tenebro C.P."/>
            <person name="Trono D.J.V.L."/>
            <person name="Balida L.A.P."/>
            <person name="Bayog L.K.A."/>
            <person name="Bruna J.R."/>
            <person name="Sabido E.M."/>
            <person name="Caspe D.P.C."/>
            <person name="de Los Santos E.L.C."/>
            <person name="Saludes J.P."/>
            <person name="Dalisay D.S."/>
        </authorList>
    </citation>
    <scope>NUCLEOTIDE SEQUENCE [LARGE SCALE GENOMIC DNA]</scope>
    <source>
        <strain evidence="8 9">DSD3025</strain>
    </source>
</reference>
<evidence type="ECO:0000256" key="5">
    <source>
        <dbReference type="SAM" id="MobiDB-lite"/>
    </source>
</evidence>
<organism evidence="8 9">
    <name type="scientific">Streptomyces tubbatahanensis</name>
    <dbReference type="NCBI Taxonomy" id="2923272"/>
    <lineage>
        <taxon>Bacteria</taxon>
        <taxon>Bacillati</taxon>
        <taxon>Actinomycetota</taxon>
        <taxon>Actinomycetes</taxon>
        <taxon>Kitasatosporales</taxon>
        <taxon>Streptomycetaceae</taxon>
        <taxon>Streptomyces</taxon>
    </lineage>
</organism>
<keyword evidence="9" id="KW-1185">Reference proteome</keyword>
<dbReference type="SMART" id="SM01043">
    <property type="entry name" value="BTAD"/>
    <property type="match status" value="1"/>
</dbReference>
<dbReference type="PANTHER" id="PTHR47691">
    <property type="entry name" value="REGULATOR-RELATED"/>
    <property type="match status" value="1"/>
</dbReference>
<evidence type="ECO:0000313" key="8">
    <source>
        <dbReference type="EMBL" id="UNT00803.1"/>
    </source>
</evidence>
<dbReference type="PANTHER" id="PTHR47691:SF3">
    <property type="entry name" value="HTH-TYPE TRANSCRIPTIONAL REGULATOR RV0890C-RELATED"/>
    <property type="match status" value="1"/>
</dbReference>
<proteinExistence type="inferred from homology"/>
<dbReference type="SMART" id="SM00862">
    <property type="entry name" value="Trans_reg_C"/>
    <property type="match status" value="1"/>
</dbReference>
<evidence type="ECO:0000313" key="7">
    <source>
        <dbReference type="EMBL" id="UNS95025.1"/>
    </source>
</evidence>
<dbReference type="InterPro" id="IPR027417">
    <property type="entry name" value="P-loop_NTPase"/>
</dbReference>
<evidence type="ECO:0000256" key="1">
    <source>
        <dbReference type="ARBA" id="ARBA00005820"/>
    </source>
</evidence>
<dbReference type="RefSeq" id="WP_242748350.1">
    <property type="nucleotide sequence ID" value="NZ_CP093846.1"/>
</dbReference>
<dbReference type="InterPro" id="IPR016032">
    <property type="entry name" value="Sig_transdc_resp-reg_C-effctor"/>
</dbReference>
<evidence type="ECO:0000313" key="9">
    <source>
        <dbReference type="Proteomes" id="UP001202244"/>
    </source>
</evidence>
<gene>
    <name evidence="7" type="ORF">MMF93_00015</name>
    <name evidence="8" type="ORF">MMF93_33190</name>
</gene>
<dbReference type="InterPro" id="IPR036388">
    <property type="entry name" value="WH-like_DNA-bd_sf"/>
</dbReference>
<dbReference type="InterPro" id="IPR011990">
    <property type="entry name" value="TPR-like_helical_dom_sf"/>
</dbReference>
<evidence type="ECO:0000259" key="6">
    <source>
        <dbReference type="PROSITE" id="PS51755"/>
    </source>
</evidence>